<organism evidence="2 3">
    <name type="scientific">Xanthomonas graminis pv. phlei</name>
    <dbReference type="NCBI Taxonomy" id="487906"/>
    <lineage>
        <taxon>Bacteria</taxon>
        <taxon>Pseudomonadati</taxon>
        <taxon>Pseudomonadota</taxon>
        <taxon>Gammaproteobacteria</taxon>
        <taxon>Lysobacterales</taxon>
        <taxon>Lysobacteraceae</taxon>
        <taxon>Xanthomonas</taxon>
        <taxon>Xanthomonas translucens group</taxon>
        <taxon>Xanthomonas graminis</taxon>
    </lineage>
</organism>
<reference evidence="2 3" key="1">
    <citation type="submission" date="2015-07" db="EMBL/GenBank/DDBJ databases">
        <authorList>
            <person name="Noorani M."/>
        </authorList>
    </citation>
    <scope>NUCLEOTIDE SEQUENCE [LARGE SCALE GENOMIC DNA]</scope>
    <source>
        <strain evidence="2">LMG730</strain>
    </source>
</reference>
<accession>A0A0K2ZJZ2</accession>
<dbReference type="RefSeq" id="WP_053837707.1">
    <property type="nucleotide sequence ID" value="NZ_CP076251.1"/>
</dbReference>
<dbReference type="InterPro" id="IPR032609">
    <property type="entry name" value="DUF4893"/>
</dbReference>
<dbReference type="EMBL" id="CXOJ01000022">
    <property type="protein sequence ID" value="CTP86076.1"/>
    <property type="molecule type" value="Genomic_DNA"/>
</dbReference>
<evidence type="ECO:0000313" key="2">
    <source>
        <dbReference type="EMBL" id="CTP86076.1"/>
    </source>
</evidence>
<dbReference type="Pfam" id="PF16233">
    <property type="entry name" value="DUF4893"/>
    <property type="match status" value="1"/>
</dbReference>
<name>A0A0K2ZJZ2_9XANT</name>
<protein>
    <recommendedName>
        <fullName evidence="4">DUF4893 domain-containing protein</fullName>
    </recommendedName>
</protein>
<gene>
    <name evidence="2" type="ORF">XTPLMG730_1342</name>
</gene>
<dbReference type="AlphaFoldDB" id="A0A0K2ZJZ2"/>
<proteinExistence type="predicted"/>
<evidence type="ECO:0000313" key="3">
    <source>
        <dbReference type="Proteomes" id="UP000045978"/>
    </source>
</evidence>
<keyword evidence="1" id="KW-0732">Signal</keyword>
<evidence type="ECO:0008006" key="4">
    <source>
        <dbReference type="Google" id="ProtNLM"/>
    </source>
</evidence>
<feature type="signal peptide" evidence="1">
    <location>
        <begin position="1"/>
        <end position="23"/>
    </location>
</feature>
<sequence length="201" mass="21390">MPRLCVASLAALCALLAPLCAVAAPRCDWNSAVTDADRAAVTVAADSLQQAIAPHYADADQEHGAALARTLLQRAQSPQLPGKLEGRWKVRSIQVEPRFAYAYPYFKAEIARDPCGYRLRKTSGSQRRSGTLSALAKDSRAFAFLGASTVNDAPPGHYAPGNVADGSKGNSVGRLVALGPDELLLILDGNAKGFELYQLIR</sequence>
<evidence type="ECO:0000256" key="1">
    <source>
        <dbReference type="SAM" id="SignalP"/>
    </source>
</evidence>
<dbReference type="Proteomes" id="UP000045978">
    <property type="component" value="Unassembled WGS sequence"/>
</dbReference>
<feature type="chain" id="PRO_5005492527" description="DUF4893 domain-containing protein" evidence="1">
    <location>
        <begin position="24"/>
        <end position="201"/>
    </location>
</feature>